<dbReference type="STRING" id="38488.A0A4Y8D9R8"/>
<sequence length="477" mass="53292">MPFEFINNAEINRAARKRIRSHVALGRNAGKKLVRPSKMRPTGMKRAVTSAGGNLEGAQVASIRLERKDSEENSMYEIERQVGDSISCLSLPNHAFKDRKIVQRSLHCGIAVSVTALNNVVVNQEDPKIAMHHLSLAFRLINDKLSGNDAVADTTIAVVLTMSHYYRLQGQFSQGLIHLEGVERMVKMRGGISDFKREQSTLAQKIFRAIFMTIVDTLDRADLEYSLHSGTRTRYSSHDIESNDIFCILGSNNPDFYKKPTISCALVSLPLSTGLLTLLVDIIHFAWLLNEAIIGRAPPLSGYKLHNTLLFLGYRLLSMYPLGGCRPKSSLENAIHLGLTSFIVTFMRGLDGKVPGNSLLASLIRSSAQELSKIEHGSPEALLWLLLMSKASIFGYSDDTWLASDISQTMEVLDLQDHTDVRQKLENFPWVYALHDKEVRALLQSIDMSNSDNLSASRKDTNSHNEKEYSSLTSWQE</sequence>
<dbReference type="EMBL" id="PHWZ01000061">
    <property type="protein sequence ID" value="TEY76046.1"/>
    <property type="molecule type" value="Genomic_DNA"/>
</dbReference>
<dbReference type="AlphaFoldDB" id="A0A4Y8D9R8"/>
<organism evidence="2 3">
    <name type="scientific">Botryotinia calthae</name>
    <dbReference type="NCBI Taxonomy" id="38488"/>
    <lineage>
        <taxon>Eukaryota</taxon>
        <taxon>Fungi</taxon>
        <taxon>Dikarya</taxon>
        <taxon>Ascomycota</taxon>
        <taxon>Pezizomycotina</taxon>
        <taxon>Leotiomycetes</taxon>
        <taxon>Helotiales</taxon>
        <taxon>Sclerotiniaceae</taxon>
        <taxon>Botryotinia</taxon>
    </lineage>
</organism>
<reference evidence="2 3" key="1">
    <citation type="submission" date="2017-11" db="EMBL/GenBank/DDBJ databases">
        <title>Comparative genomics of Botrytis spp.</title>
        <authorList>
            <person name="Valero-Jimenez C.A."/>
            <person name="Tapia P."/>
            <person name="Veloso J."/>
            <person name="Silva-Moreno E."/>
            <person name="Staats M."/>
            <person name="Valdes J.H."/>
            <person name="Van Kan J.A.L."/>
        </authorList>
    </citation>
    <scope>NUCLEOTIDE SEQUENCE [LARGE SCALE GENOMIC DNA]</scope>
    <source>
        <strain evidence="2 3">MUCL2830</strain>
    </source>
</reference>
<evidence type="ECO:0000313" key="2">
    <source>
        <dbReference type="EMBL" id="TEY76046.1"/>
    </source>
</evidence>
<name>A0A4Y8D9R8_9HELO</name>
<feature type="region of interest" description="Disordered" evidence="1">
    <location>
        <begin position="452"/>
        <end position="477"/>
    </location>
</feature>
<dbReference type="Pfam" id="PF11951">
    <property type="entry name" value="Fungal_trans_2"/>
    <property type="match status" value="1"/>
</dbReference>
<evidence type="ECO:0008006" key="4">
    <source>
        <dbReference type="Google" id="ProtNLM"/>
    </source>
</evidence>
<accession>A0A4Y8D9R8</accession>
<dbReference type="InterPro" id="IPR021858">
    <property type="entry name" value="Fun_TF"/>
</dbReference>
<keyword evidence="3" id="KW-1185">Reference proteome</keyword>
<dbReference type="PANTHER" id="PTHR37540:SF9">
    <property type="entry name" value="ZN(2)-C6 FUNGAL-TYPE DOMAIN-CONTAINING PROTEIN"/>
    <property type="match status" value="1"/>
</dbReference>
<gene>
    <name evidence="2" type="ORF">BOTCAL_0061g00050</name>
</gene>
<comment type="caution">
    <text evidence="2">The sequence shown here is derived from an EMBL/GenBank/DDBJ whole genome shotgun (WGS) entry which is preliminary data.</text>
</comment>
<evidence type="ECO:0000313" key="3">
    <source>
        <dbReference type="Proteomes" id="UP000297299"/>
    </source>
</evidence>
<dbReference type="Proteomes" id="UP000297299">
    <property type="component" value="Unassembled WGS sequence"/>
</dbReference>
<dbReference type="OrthoDB" id="4158087at2759"/>
<proteinExistence type="predicted"/>
<feature type="compositionally biased region" description="Basic and acidic residues" evidence="1">
    <location>
        <begin position="457"/>
        <end position="469"/>
    </location>
</feature>
<dbReference type="PANTHER" id="PTHR37540">
    <property type="entry name" value="TRANSCRIPTION FACTOR (ACR-2), PUTATIVE-RELATED-RELATED"/>
    <property type="match status" value="1"/>
</dbReference>
<protein>
    <recommendedName>
        <fullName evidence="4">Transcription factor domain-containing protein</fullName>
    </recommendedName>
</protein>
<evidence type="ECO:0000256" key="1">
    <source>
        <dbReference type="SAM" id="MobiDB-lite"/>
    </source>
</evidence>